<dbReference type="EMBL" id="ML975339">
    <property type="protein sequence ID" value="KAF1832403.1"/>
    <property type="molecule type" value="Genomic_DNA"/>
</dbReference>
<dbReference type="Proteomes" id="UP000800040">
    <property type="component" value="Unassembled WGS sequence"/>
</dbReference>
<dbReference type="InterPro" id="IPR005627">
    <property type="entry name" value="CutC-like"/>
</dbReference>
<dbReference type="AlphaFoldDB" id="A0A6A5KGA7"/>
<evidence type="ECO:0000313" key="3">
    <source>
        <dbReference type="EMBL" id="KAF1832403.1"/>
    </source>
</evidence>
<dbReference type="SUPFAM" id="SSF110395">
    <property type="entry name" value="CutC-like"/>
    <property type="match status" value="1"/>
</dbReference>
<evidence type="ECO:0000313" key="4">
    <source>
        <dbReference type="Proteomes" id="UP000800040"/>
    </source>
</evidence>
<dbReference type="Gene3D" id="3.20.20.380">
    <property type="entry name" value="Copper homeostasis (CutC) domain"/>
    <property type="match status" value="1"/>
</dbReference>
<evidence type="ECO:0000256" key="1">
    <source>
        <dbReference type="ARBA" id="ARBA00007768"/>
    </source>
</evidence>
<dbReference type="HAMAP" id="MF_00795">
    <property type="entry name" value="CutC"/>
    <property type="match status" value="1"/>
</dbReference>
<protein>
    <recommendedName>
        <fullName evidence="2">Copper homeostasis protein cutC homolog</fullName>
    </recommendedName>
</protein>
<dbReference type="Pfam" id="PF03932">
    <property type="entry name" value="CutC"/>
    <property type="match status" value="1"/>
</dbReference>
<proteinExistence type="inferred from homology"/>
<dbReference type="InterPro" id="IPR036822">
    <property type="entry name" value="CutC-like_dom_sf"/>
</dbReference>
<comment type="similarity">
    <text evidence="1">Belongs to the CutC family.</text>
</comment>
<gene>
    <name evidence="3" type="ORF">BDW02DRAFT_503095</name>
</gene>
<dbReference type="PANTHER" id="PTHR12598">
    <property type="entry name" value="COPPER HOMEOSTASIS PROTEIN CUTC"/>
    <property type="match status" value="1"/>
</dbReference>
<name>A0A6A5KGA7_9PLEO</name>
<keyword evidence="4" id="KW-1185">Reference proteome</keyword>
<sequence length="232" mass="25539">MLEIACFNSASAITAAKAGADRIELCADYAAGGVTPSFSALQDIRKATTIPVNVMIRPREGNFNYSKEEFQQMKDAIALFKPLASGFVFGILNFQHHLDDIRNRELVQMAAPLPCTFHRAVDQVEELEEAVEKVIECGFKSVLTSGGMRSAAEGAERVKRLQEASGSWITLILGGGVRSTNVEDLKRRTGVQWLHSAAITLPGEDVDDEEVRKMQELLEPFQQPSSELFSHV</sequence>
<dbReference type="GO" id="GO:0005507">
    <property type="term" value="F:copper ion binding"/>
    <property type="evidence" value="ECO:0007669"/>
    <property type="project" value="TreeGrafter"/>
</dbReference>
<reference evidence="3" key="1">
    <citation type="submission" date="2020-01" db="EMBL/GenBank/DDBJ databases">
        <authorList>
            <consortium name="DOE Joint Genome Institute"/>
            <person name="Haridas S."/>
            <person name="Albert R."/>
            <person name="Binder M."/>
            <person name="Bloem J."/>
            <person name="Labutti K."/>
            <person name="Salamov A."/>
            <person name="Andreopoulos B."/>
            <person name="Baker S.E."/>
            <person name="Barry K."/>
            <person name="Bills G."/>
            <person name="Bluhm B.H."/>
            <person name="Cannon C."/>
            <person name="Castanera R."/>
            <person name="Culley D.E."/>
            <person name="Daum C."/>
            <person name="Ezra D."/>
            <person name="Gonzalez J.B."/>
            <person name="Henrissat B."/>
            <person name="Kuo A."/>
            <person name="Liang C."/>
            <person name="Lipzen A."/>
            <person name="Lutzoni F."/>
            <person name="Magnuson J."/>
            <person name="Mondo S."/>
            <person name="Nolan M."/>
            <person name="Ohm R."/>
            <person name="Pangilinan J."/>
            <person name="Park H.-J."/>
            <person name="Ramirez L."/>
            <person name="Alfaro M."/>
            <person name="Sun H."/>
            <person name="Tritt A."/>
            <person name="Yoshinaga Y."/>
            <person name="Zwiers L.-H."/>
            <person name="Turgeon B.G."/>
            <person name="Goodwin S.B."/>
            <person name="Spatafora J.W."/>
            <person name="Crous P.W."/>
            <person name="Grigoriev I.V."/>
        </authorList>
    </citation>
    <scope>NUCLEOTIDE SEQUENCE</scope>
    <source>
        <strain evidence="3">P77</strain>
    </source>
</reference>
<accession>A0A6A5KGA7</accession>
<dbReference type="OrthoDB" id="7392499at2759"/>
<evidence type="ECO:0000256" key="2">
    <source>
        <dbReference type="ARBA" id="ARBA00019014"/>
    </source>
</evidence>
<organism evidence="3 4">
    <name type="scientific">Decorospora gaudefroyi</name>
    <dbReference type="NCBI Taxonomy" id="184978"/>
    <lineage>
        <taxon>Eukaryota</taxon>
        <taxon>Fungi</taxon>
        <taxon>Dikarya</taxon>
        <taxon>Ascomycota</taxon>
        <taxon>Pezizomycotina</taxon>
        <taxon>Dothideomycetes</taxon>
        <taxon>Pleosporomycetidae</taxon>
        <taxon>Pleosporales</taxon>
        <taxon>Pleosporineae</taxon>
        <taxon>Pleosporaceae</taxon>
        <taxon>Decorospora</taxon>
    </lineage>
</organism>
<dbReference type="PANTHER" id="PTHR12598:SF0">
    <property type="entry name" value="COPPER HOMEOSTASIS PROTEIN CUTC HOMOLOG"/>
    <property type="match status" value="1"/>
</dbReference>